<dbReference type="InterPro" id="IPR050922">
    <property type="entry name" value="LytR/CpsA/Psr_CW_biosynth"/>
</dbReference>
<accession>G8WSF5</accession>
<keyword evidence="3" id="KW-0812">Transmembrane</keyword>
<dbReference type="Proteomes" id="UP000007842">
    <property type="component" value="Chromosome"/>
</dbReference>
<organism evidence="6 7">
    <name type="scientific">Streptantibioticus cattleyicolor (strain ATCC 35852 / DSM 46488 / JCM 4925 / NBRC 14057 / NRRL 8057)</name>
    <name type="common">Streptomyces cattleya</name>
    <dbReference type="NCBI Taxonomy" id="1003195"/>
    <lineage>
        <taxon>Bacteria</taxon>
        <taxon>Bacillati</taxon>
        <taxon>Actinomycetota</taxon>
        <taxon>Actinomycetes</taxon>
        <taxon>Kitasatosporales</taxon>
        <taxon>Streptomycetaceae</taxon>
        <taxon>Streptantibioticus</taxon>
    </lineage>
</organism>
<evidence type="ECO:0000313" key="6">
    <source>
        <dbReference type="EMBL" id="AEW95789.1"/>
    </source>
</evidence>
<evidence type="ECO:0000256" key="3">
    <source>
        <dbReference type="SAM" id="Phobius"/>
    </source>
</evidence>
<dbReference type="STRING" id="1003195.SCATT_34180"/>
<protein>
    <submittedName>
        <fullName evidence="6">Cell envelope-related transcriptional attenuator</fullName>
    </submittedName>
</protein>
<feature type="region of interest" description="Disordered" evidence="2">
    <location>
        <begin position="377"/>
        <end position="398"/>
    </location>
</feature>
<dbReference type="eggNOG" id="COG1316">
    <property type="taxonomic scope" value="Bacteria"/>
</dbReference>
<comment type="similarity">
    <text evidence="1">Belongs to the LytR/CpsA/Psr (LCP) family.</text>
</comment>
<feature type="domain" description="LytR/CpsA/Psr regulator C-terminal" evidence="5">
    <location>
        <begin position="407"/>
        <end position="488"/>
    </location>
</feature>
<dbReference type="InterPro" id="IPR027381">
    <property type="entry name" value="LytR/CpsA/Psr_C"/>
</dbReference>
<feature type="compositionally biased region" description="Low complexity" evidence="2">
    <location>
        <begin position="492"/>
        <end position="502"/>
    </location>
</feature>
<sequence length="531" mass="55641">MNMTGSHGAVTGGRDGRQGGSRRRDDRESGRRAARQRDPQPPARGRKRKRRGRKAAVITLSVAVLLVAGVGAVYLKLNGNIKTFDGKGLSKDRPMDTAGQNILLIGSDSRANGNDALGGAAGDVAHSDTTILLHVYSDGKHAVGVSIPRDSLVDIPPCLLPDGKWTAEQPSAMFNSAFTQGNSTVGNPACTQNTVEKLTGLRVDHTMVVDFKGFAAMTSAVNGVEVCVPNNIYQGDMNPNLGHRGSLVLPKGEQNVSGQKALDYVRLRHGIGDNSDIGRMKRQQAFLSQLIKKVKGQGLSPTTLLPLADAATKSMTVDPGLGSAEKLMSFAMSMKDIDLHNIQFITAPWRYLGKRVALVHPDVDTLWATLRADRTLDGKDASGGKKKPSASASTAQADAHVDGSGTAVAVYNGTFTTGLAGKAAEKLRGADFTVTGTGDAHTRDHAVTEVQYGAGRLAAAQNLAKLFPGAQLRQTATSGINLVVGQDYAQQAGTSDTGGTPSSAPPSALPADDAKQARSADENPCSNISYG</sequence>
<reference evidence="7" key="1">
    <citation type="submission" date="2011-12" db="EMBL/GenBank/DDBJ databases">
        <title>Complete genome sequence of Streptomyces cattleya strain DSM 46488.</title>
        <authorList>
            <person name="Ou H.-Y."/>
            <person name="Li P."/>
            <person name="Zhao C."/>
            <person name="O'Hagan D."/>
            <person name="Deng Z."/>
        </authorList>
    </citation>
    <scope>NUCLEOTIDE SEQUENCE [LARGE SCALE GENOMIC DNA]</scope>
    <source>
        <strain evidence="7">ATCC 35852 / DSM 46488 / JCM 4925 / NBRC 14057 / NRRL 8057</strain>
    </source>
</reference>
<name>G8WSF5_STREN</name>
<dbReference type="Gene3D" id="3.30.70.2390">
    <property type="match status" value="1"/>
</dbReference>
<dbReference type="Pfam" id="PF03816">
    <property type="entry name" value="LytR_cpsA_psr"/>
    <property type="match status" value="1"/>
</dbReference>
<dbReference type="PANTHER" id="PTHR33392:SF6">
    <property type="entry name" value="POLYISOPRENYL-TEICHOIC ACID--PEPTIDOGLYCAN TEICHOIC ACID TRANSFERASE TAGU"/>
    <property type="match status" value="1"/>
</dbReference>
<dbReference type="HOGENOM" id="CLU_016455_0_0_11"/>
<dbReference type="InterPro" id="IPR004474">
    <property type="entry name" value="LytR_CpsA_psr"/>
</dbReference>
<dbReference type="NCBIfam" id="TIGR00350">
    <property type="entry name" value="lytR_cpsA_psr"/>
    <property type="match status" value="1"/>
</dbReference>
<evidence type="ECO:0000259" key="4">
    <source>
        <dbReference type="Pfam" id="PF03816"/>
    </source>
</evidence>
<evidence type="ECO:0000256" key="2">
    <source>
        <dbReference type="SAM" id="MobiDB-lite"/>
    </source>
</evidence>
<dbReference type="KEGG" id="scy:SCATT_34180"/>
<feature type="region of interest" description="Disordered" evidence="2">
    <location>
        <begin position="491"/>
        <end position="531"/>
    </location>
</feature>
<evidence type="ECO:0000313" key="7">
    <source>
        <dbReference type="Proteomes" id="UP000007842"/>
    </source>
</evidence>
<evidence type="ECO:0000256" key="1">
    <source>
        <dbReference type="ARBA" id="ARBA00006068"/>
    </source>
</evidence>
<dbReference type="PANTHER" id="PTHR33392">
    <property type="entry name" value="POLYISOPRENYL-TEICHOIC ACID--PEPTIDOGLYCAN TEICHOIC ACID TRANSFERASE TAGU"/>
    <property type="match status" value="1"/>
</dbReference>
<feature type="compositionally biased region" description="Basic and acidic residues" evidence="2">
    <location>
        <begin position="14"/>
        <end position="38"/>
    </location>
</feature>
<dbReference type="Pfam" id="PF13399">
    <property type="entry name" value="LytR_C"/>
    <property type="match status" value="1"/>
</dbReference>
<proteinExistence type="inferred from homology"/>
<dbReference type="AlphaFoldDB" id="G8WSF5"/>
<evidence type="ECO:0000259" key="5">
    <source>
        <dbReference type="Pfam" id="PF13399"/>
    </source>
</evidence>
<feature type="region of interest" description="Disordered" evidence="2">
    <location>
        <begin position="1"/>
        <end position="52"/>
    </location>
</feature>
<feature type="transmembrane region" description="Helical" evidence="3">
    <location>
        <begin position="55"/>
        <end position="75"/>
    </location>
</feature>
<dbReference type="EMBL" id="CP003219">
    <property type="protein sequence ID" value="AEW95789.1"/>
    <property type="molecule type" value="Genomic_DNA"/>
</dbReference>
<feature type="domain" description="Cell envelope-related transcriptional attenuator" evidence="4">
    <location>
        <begin position="126"/>
        <end position="295"/>
    </location>
</feature>
<keyword evidence="3" id="KW-0472">Membrane</keyword>
<dbReference type="PATRIC" id="fig|1003195.29.peg.3412"/>
<keyword evidence="7" id="KW-1185">Reference proteome</keyword>
<keyword evidence="3" id="KW-1133">Transmembrane helix</keyword>
<feature type="compositionally biased region" description="Basic and acidic residues" evidence="2">
    <location>
        <begin position="512"/>
        <end position="521"/>
    </location>
</feature>
<gene>
    <name evidence="6" type="ordered locus">SCATT_34180</name>
</gene>
<dbReference type="Gene3D" id="3.40.630.190">
    <property type="entry name" value="LCP protein"/>
    <property type="match status" value="1"/>
</dbReference>